<accession>A0A5J5HR12</accession>
<sequence>MSQIVNNLVIASIHTSHIPIKIIFDLLTSLAYFTIPIAILVFVRKRKQLKFKWIYICFTLFILLCGITHLLHVLPYIVSFKHLNPLTTIAAALTSTISIITAILIWLLMPKLLSIPSTEELEKANKEILYLAQYDTLTGLTNRNYFNIQMEQAITEAKENRQQLAVMFIDLDRFKMINDTYGHRIGDLLLEEASRRIVSAVEDKDIVSRQGGDEFILLLKDVSPDGAEVTVKKILQYLSSPFNLDGKEIHCTLSMGISCFPGDGMDAETLIKYADLAMYKVKETGRNNYKFFNKAMNEEISTKLLLENDLRKALLKNELEVYYQPQLDLQTNRIVAVEALLRWHHPDKGFMSPAEFIPIAEETGLIVPIGEWVLKEACKQTKLWRDQGHDLSISVNLSNQQLISNTIVEVIKEITSQTELNPQYLTLEITESMAITNLTDTLNKLKELQDFGVNISLDDFGTGYSSLSYLSTLPIDSVKIDKSFINDITNKTKKEIVKSVSSIAHSRGLTVVAEGVEEEEQLNIVRSLGIGMIQGYYLSKPIPSEEMQSRFLLSSFV</sequence>
<dbReference type="Gene3D" id="3.20.20.450">
    <property type="entry name" value="EAL domain"/>
    <property type="match status" value="1"/>
</dbReference>
<evidence type="ECO:0000259" key="2">
    <source>
        <dbReference type="PROSITE" id="PS50883"/>
    </source>
</evidence>
<feature type="domain" description="EAL" evidence="2">
    <location>
        <begin position="303"/>
        <end position="555"/>
    </location>
</feature>
<dbReference type="InterPro" id="IPR000160">
    <property type="entry name" value="GGDEF_dom"/>
</dbReference>
<proteinExistence type="predicted"/>
<keyword evidence="1" id="KW-0812">Transmembrane</keyword>
<dbReference type="Pfam" id="PF00990">
    <property type="entry name" value="GGDEF"/>
    <property type="match status" value="1"/>
</dbReference>
<feature type="domain" description="GGDEF" evidence="3">
    <location>
        <begin position="162"/>
        <end position="294"/>
    </location>
</feature>
<dbReference type="SUPFAM" id="SSF141868">
    <property type="entry name" value="EAL domain-like"/>
    <property type="match status" value="1"/>
</dbReference>
<dbReference type="Gene3D" id="3.30.70.270">
    <property type="match status" value="1"/>
</dbReference>
<dbReference type="InterPro" id="IPR058544">
    <property type="entry name" value="ETR1_N"/>
</dbReference>
<feature type="transmembrane region" description="Helical" evidence="1">
    <location>
        <begin position="89"/>
        <end position="109"/>
    </location>
</feature>
<keyword evidence="5" id="KW-1185">Reference proteome</keyword>
<evidence type="ECO:0000256" key="1">
    <source>
        <dbReference type="SAM" id="Phobius"/>
    </source>
</evidence>
<dbReference type="InterPro" id="IPR035919">
    <property type="entry name" value="EAL_sf"/>
</dbReference>
<dbReference type="FunFam" id="3.30.70.270:FF:000001">
    <property type="entry name" value="Diguanylate cyclase domain protein"/>
    <property type="match status" value="1"/>
</dbReference>
<keyword evidence="1" id="KW-0472">Membrane</keyword>
<evidence type="ECO:0000313" key="4">
    <source>
        <dbReference type="EMBL" id="KAA9023908.1"/>
    </source>
</evidence>
<evidence type="ECO:0000313" key="5">
    <source>
        <dbReference type="Proteomes" id="UP000326671"/>
    </source>
</evidence>
<dbReference type="Pfam" id="PF00563">
    <property type="entry name" value="EAL"/>
    <property type="match status" value="1"/>
</dbReference>
<dbReference type="Pfam" id="PF25487">
    <property type="entry name" value="ETR1_N"/>
    <property type="match status" value="1"/>
</dbReference>
<dbReference type="PANTHER" id="PTHR44757">
    <property type="entry name" value="DIGUANYLATE CYCLASE DGCP"/>
    <property type="match status" value="1"/>
</dbReference>
<dbReference type="InterPro" id="IPR052155">
    <property type="entry name" value="Biofilm_reg_signaling"/>
</dbReference>
<dbReference type="FunFam" id="3.20.20.450:FF:000001">
    <property type="entry name" value="Cyclic di-GMP phosphodiesterase yahA"/>
    <property type="match status" value="1"/>
</dbReference>
<dbReference type="PROSITE" id="PS50883">
    <property type="entry name" value="EAL"/>
    <property type="match status" value="1"/>
</dbReference>
<dbReference type="AlphaFoldDB" id="A0A5J5HR12"/>
<feature type="transmembrane region" description="Helical" evidence="1">
    <location>
        <begin position="55"/>
        <end position="77"/>
    </location>
</feature>
<dbReference type="SUPFAM" id="SSF55073">
    <property type="entry name" value="Nucleotide cyclase"/>
    <property type="match status" value="1"/>
</dbReference>
<dbReference type="SMART" id="SM00267">
    <property type="entry name" value="GGDEF"/>
    <property type="match status" value="1"/>
</dbReference>
<comment type="caution">
    <text evidence="4">The sequence shown here is derived from an EMBL/GenBank/DDBJ whole genome shotgun (WGS) entry which is preliminary data.</text>
</comment>
<dbReference type="OrthoDB" id="9759607at2"/>
<dbReference type="InterPro" id="IPR043128">
    <property type="entry name" value="Rev_trsase/Diguanyl_cyclase"/>
</dbReference>
<dbReference type="CDD" id="cd01949">
    <property type="entry name" value="GGDEF"/>
    <property type="match status" value="1"/>
</dbReference>
<dbReference type="SMART" id="SM00052">
    <property type="entry name" value="EAL"/>
    <property type="match status" value="1"/>
</dbReference>
<dbReference type="InterPro" id="IPR001633">
    <property type="entry name" value="EAL_dom"/>
</dbReference>
<gene>
    <name evidence="4" type="ORF">F4V44_12280</name>
</gene>
<organism evidence="4 5">
    <name type="scientific">Niallia endozanthoxylica</name>
    <dbReference type="NCBI Taxonomy" id="2036016"/>
    <lineage>
        <taxon>Bacteria</taxon>
        <taxon>Bacillati</taxon>
        <taxon>Bacillota</taxon>
        <taxon>Bacilli</taxon>
        <taxon>Bacillales</taxon>
        <taxon>Bacillaceae</taxon>
        <taxon>Niallia</taxon>
    </lineage>
</organism>
<dbReference type="PROSITE" id="PS50887">
    <property type="entry name" value="GGDEF"/>
    <property type="match status" value="1"/>
</dbReference>
<dbReference type="PANTHER" id="PTHR44757:SF2">
    <property type="entry name" value="BIOFILM ARCHITECTURE MAINTENANCE PROTEIN MBAA"/>
    <property type="match status" value="1"/>
</dbReference>
<feature type="transmembrane region" description="Helical" evidence="1">
    <location>
        <begin position="22"/>
        <end position="43"/>
    </location>
</feature>
<evidence type="ECO:0000259" key="3">
    <source>
        <dbReference type="PROSITE" id="PS50887"/>
    </source>
</evidence>
<dbReference type="RefSeq" id="WP_150440308.1">
    <property type="nucleotide sequence ID" value="NZ_VYKL01000018.1"/>
</dbReference>
<dbReference type="Proteomes" id="UP000326671">
    <property type="component" value="Unassembled WGS sequence"/>
</dbReference>
<dbReference type="NCBIfam" id="TIGR00254">
    <property type="entry name" value="GGDEF"/>
    <property type="match status" value="1"/>
</dbReference>
<protein>
    <submittedName>
        <fullName evidence="4">EAL domain-containing protein</fullName>
    </submittedName>
</protein>
<dbReference type="InterPro" id="IPR029787">
    <property type="entry name" value="Nucleotide_cyclase"/>
</dbReference>
<dbReference type="EMBL" id="VYKL01000018">
    <property type="protein sequence ID" value="KAA9023908.1"/>
    <property type="molecule type" value="Genomic_DNA"/>
</dbReference>
<reference evidence="4 5" key="1">
    <citation type="submission" date="2019-09" db="EMBL/GenBank/DDBJ databases">
        <title>Whole genome sequences of isolates from the Mars Exploration Rovers.</title>
        <authorList>
            <person name="Seuylemezian A."/>
            <person name="Vaishampayan P."/>
        </authorList>
    </citation>
    <scope>NUCLEOTIDE SEQUENCE [LARGE SCALE GENOMIC DNA]</scope>
    <source>
        <strain evidence="4 5">MER_TA_151</strain>
    </source>
</reference>
<name>A0A5J5HR12_9BACI</name>
<dbReference type="CDD" id="cd01948">
    <property type="entry name" value="EAL"/>
    <property type="match status" value="1"/>
</dbReference>
<keyword evidence="1" id="KW-1133">Transmembrane helix</keyword>